<reference evidence="11 12" key="1">
    <citation type="submission" date="2019-03" db="EMBL/GenBank/DDBJ databases">
        <title>Above-ground endophytic microbial communities from plants in different locations in the United States.</title>
        <authorList>
            <person name="Frank C."/>
        </authorList>
    </citation>
    <scope>NUCLEOTIDE SEQUENCE [LARGE SCALE GENOMIC DNA]</scope>
    <source>
        <strain evidence="11 12">LP_13_YM</strain>
    </source>
</reference>
<keyword evidence="7" id="KW-0472">Membrane</keyword>
<keyword evidence="4" id="KW-1134">Transmembrane beta strand</keyword>
<dbReference type="GO" id="GO:0008320">
    <property type="term" value="F:protein transmembrane transporter activity"/>
    <property type="evidence" value="ECO:0007669"/>
    <property type="project" value="TreeGrafter"/>
</dbReference>
<feature type="signal peptide" evidence="9">
    <location>
        <begin position="1"/>
        <end position="35"/>
    </location>
</feature>
<evidence type="ECO:0000256" key="8">
    <source>
        <dbReference type="ARBA" id="ARBA00023237"/>
    </source>
</evidence>
<feature type="domain" description="POTRA" evidence="10">
    <location>
        <begin position="50"/>
        <end position="125"/>
    </location>
</feature>
<evidence type="ECO:0000313" key="12">
    <source>
        <dbReference type="Proteomes" id="UP000295645"/>
    </source>
</evidence>
<comment type="similarity">
    <text evidence="2">Belongs to the TPS (TC 1.B.20) family.</text>
</comment>
<dbReference type="Gene3D" id="2.40.160.50">
    <property type="entry name" value="membrane protein fhac: a member of the omp85/tpsb transporter family"/>
    <property type="match status" value="1"/>
</dbReference>
<evidence type="ECO:0000256" key="3">
    <source>
        <dbReference type="ARBA" id="ARBA00022448"/>
    </source>
</evidence>
<keyword evidence="3" id="KW-0813">Transport</keyword>
<organism evidence="11 12">
    <name type="scientific">Luteibacter rhizovicinus</name>
    <dbReference type="NCBI Taxonomy" id="242606"/>
    <lineage>
        <taxon>Bacteria</taxon>
        <taxon>Pseudomonadati</taxon>
        <taxon>Pseudomonadota</taxon>
        <taxon>Gammaproteobacteria</taxon>
        <taxon>Lysobacterales</taxon>
        <taxon>Rhodanobacteraceae</taxon>
        <taxon>Luteibacter</taxon>
    </lineage>
</organism>
<comment type="subcellular location">
    <subcellularLocation>
        <location evidence="1">Cell outer membrane</location>
    </subcellularLocation>
</comment>
<dbReference type="Gene3D" id="3.10.20.310">
    <property type="entry name" value="membrane protein fhac"/>
    <property type="match status" value="1"/>
</dbReference>
<keyword evidence="6" id="KW-0653">Protein transport</keyword>
<dbReference type="GO" id="GO:0009279">
    <property type="term" value="C:cell outer membrane"/>
    <property type="evidence" value="ECO:0007669"/>
    <property type="project" value="UniProtKB-SubCell"/>
</dbReference>
<evidence type="ECO:0000256" key="1">
    <source>
        <dbReference type="ARBA" id="ARBA00004442"/>
    </source>
</evidence>
<dbReference type="AlphaFoldDB" id="A0A4R3YHX5"/>
<proteinExistence type="inferred from homology"/>
<dbReference type="PROSITE" id="PS51779">
    <property type="entry name" value="POTRA"/>
    <property type="match status" value="1"/>
</dbReference>
<accession>A0A4R3YHX5</accession>
<protein>
    <submittedName>
        <fullName evidence="11">Hemolysin activation/secretion protein</fullName>
    </submittedName>
</protein>
<name>A0A4R3YHX5_9GAMM</name>
<dbReference type="InterPro" id="IPR013686">
    <property type="entry name" value="Polypept-transport_assoc_ShlB"/>
</dbReference>
<dbReference type="PANTHER" id="PTHR34597:SF6">
    <property type="entry name" value="BLR6126 PROTEIN"/>
    <property type="match status" value="1"/>
</dbReference>
<dbReference type="Proteomes" id="UP000295645">
    <property type="component" value="Unassembled WGS sequence"/>
</dbReference>
<evidence type="ECO:0000313" key="11">
    <source>
        <dbReference type="EMBL" id="TCV91780.1"/>
    </source>
</evidence>
<evidence type="ECO:0000256" key="2">
    <source>
        <dbReference type="ARBA" id="ARBA00009055"/>
    </source>
</evidence>
<dbReference type="Pfam" id="PF08479">
    <property type="entry name" value="POTRA_2"/>
    <property type="match status" value="1"/>
</dbReference>
<dbReference type="Pfam" id="PF03865">
    <property type="entry name" value="ShlB"/>
    <property type="match status" value="1"/>
</dbReference>
<evidence type="ECO:0000256" key="7">
    <source>
        <dbReference type="ARBA" id="ARBA00023136"/>
    </source>
</evidence>
<evidence type="ECO:0000256" key="6">
    <source>
        <dbReference type="ARBA" id="ARBA00022927"/>
    </source>
</evidence>
<keyword evidence="5" id="KW-0812">Transmembrane</keyword>
<evidence type="ECO:0000256" key="9">
    <source>
        <dbReference type="SAM" id="SignalP"/>
    </source>
</evidence>
<dbReference type="GO" id="GO:0098046">
    <property type="term" value="C:type V protein secretion system complex"/>
    <property type="evidence" value="ECO:0007669"/>
    <property type="project" value="TreeGrafter"/>
</dbReference>
<keyword evidence="12" id="KW-1185">Reference proteome</keyword>
<dbReference type="InterPro" id="IPR005565">
    <property type="entry name" value="Hemolysn_activator_HlyB_C"/>
</dbReference>
<keyword evidence="9" id="KW-0732">Signal</keyword>
<keyword evidence="8" id="KW-0998">Cell outer membrane</keyword>
<sequence length="552" mass="59522">MAVMRMMEKAKNVRGSGCARLFVGLALGATAMAQAQDAQPNAAANVPETFDVNEYVVDGNTALQSLDIETAVYPYLGPGKSLNDVNAARDALQKIYQSRGYQSVVVELPPQQVKGGVIRLQVMENTIGRVRVEGAKYHSPKEIRDAVPALAEGQLPDFNAAQDQLTQVNRQPGRQVVPMLTPGSQPQTMDVTLKVEDASPWHGSIEVNNDHSVDTPELRTVGSIRNDNLWQLGHTASFTYIVAPQDRNAAEVYAGSYLVPLDADWSLLFSGYKSNSNANTVGGTTVLGKGNAFGFQLIRTLPTHGTYAQSLNIGVTRKHFDQNINQGTAASKSPITYIPFTVSYNGQATRDKSTTNVSIGATAGMRAGGSDAAEFDNQRYRAKANFFYVRADLTHVLRFDNGYSLSLRGSAQGATSSLVSSEQFAAGGASTVRGYLEAEDTADHGVIGSAEFRSPSIAPSVGKWANDWRFHAFVDGAHLVLSNALAQPVDAADPSRGDIRKTSFDLLSAGLGTRFQFFDFVTGTLEFAYPLKDGQATRAHDTRVHFSLRADL</sequence>
<dbReference type="InterPro" id="IPR051544">
    <property type="entry name" value="TPS_OM_transporter"/>
</dbReference>
<dbReference type="GO" id="GO:0046819">
    <property type="term" value="P:protein secretion by the type V secretion system"/>
    <property type="evidence" value="ECO:0007669"/>
    <property type="project" value="TreeGrafter"/>
</dbReference>
<evidence type="ECO:0000259" key="10">
    <source>
        <dbReference type="PROSITE" id="PS51779"/>
    </source>
</evidence>
<feature type="chain" id="PRO_5020823547" evidence="9">
    <location>
        <begin position="36"/>
        <end position="552"/>
    </location>
</feature>
<dbReference type="PANTHER" id="PTHR34597">
    <property type="entry name" value="SLR1661 PROTEIN"/>
    <property type="match status" value="1"/>
</dbReference>
<comment type="caution">
    <text evidence="11">The sequence shown here is derived from an EMBL/GenBank/DDBJ whole genome shotgun (WGS) entry which is preliminary data.</text>
</comment>
<evidence type="ECO:0000256" key="4">
    <source>
        <dbReference type="ARBA" id="ARBA00022452"/>
    </source>
</evidence>
<dbReference type="InterPro" id="IPR034746">
    <property type="entry name" value="POTRA"/>
</dbReference>
<gene>
    <name evidence="11" type="ORF">EC912_10910</name>
</gene>
<dbReference type="EMBL" id="SMCS01000009">
    <property type="protein sequence ID" value="TCV91780.1"/>
    <property type="molecule type" value="Genomic_DNA"/>
</dbReference>
<evidence type="ECO:0000256" key="5">
    <source>
        <dbReference type="ARBA" id="ARBA00022692"/>
    </source>
</evidence>